<dbReference type="EMBL" id="GBXM01029162">
    <property type="protein sequence ID" value="JAH79415.1"/>
    <property type="molecule type" value="Transcribed_RNA"/>
</dbReference>
<protein>
    <submittedName>
        <fullName evidence="1">Uncharacterized protein</fullName>
    </submittedName>
</protein>
<dbReference type="AlphaFoldDB" id="A0A0E9VPX6"/>
<reference evidence="1" key="1">
    <citation type="submission" date="2014-11" db="EMBL/GenBank/DDBJ databases">
        <authorList>
            <person name="Amaro Gonzalez C."/>
        </authorList>
    </citation>
    <scope>NUCLEOTIDE SEQUENCE</scope>
</reference>
<evidence type="ECO:0000313" key="1">
    <source>
        <dbReference type="EMBL" id="JAH79415.1"/>
    </source>
</evidence>
<organism evidence="1">
    <name type="scientific">Anguilla anguilla</name>
    <name type="common">European freshwater eel</name>
    <name type="synonym">Muraena anguilla</name>
    <dbReference type="NCBI Taxonomy" id="7936"/>
    <lineage>
        <taxon>Eukaryota</taxon>
        <taxon>Metazoa</taxon>
        <taxon>Chordata</taxon>
        <taxon>Craniata</taxon>
        <taxon>Vertebrata</taxon>
        <taxon>Euteleostomi</taxon>
        <taxon>Actinopterygii</taxon>
        <taxon>Neopterygii</taxon>
        <taxon>Teleostei</taxon>
        <taxon>Anguilliformes</taxon>
        <taxon>Anguillidae</taxon>
        <taxon>Anguilla</taxon>
    </lineage>
</organism>
<name>A0A0E9VPX6_ANGAN</name>
<proteinExistence type="predicted"/>
<sequence>MPCLHALCLLRVSYTGAASSRKKKVSFNFKLHI</sequence>
<reference evidence="1" key="2">
    <citation type="journal article" date="2015" name="Fish Shellfish Immunol.">
        <title>Early steps in the European eel (Anguilla anguilla)-Vibrio vulnificus interaction in the gills: Role of the RtxA13 toxin.</title>
        <authorList>
            <person name="Callol A."/>
            <person name="Pajuelo D."/>
            <person name="Ebbesson L."/>
            <person name="Teles M."/>
            <person name="MacKenzie S."/>
            <person name="Amaro C."/>
        </authorList>
    </citation>
    <scope>NUCLEOTIDE SEQUENCE</scope>
</reference>
<accession>A0A0E9VPX6</accession>